<reference evidence="8" key="2">
    <citation type="submission" date="2025-09" db="UniProtKB">
        <authorList>
            <consortium name="Ensembl"/>
        </authorList>
    </citation>
    <scope>IDENTIFICATION</scope>
</reference>
<keyword evidence="3 7" id="KW-0812">Transmembrane</keyword>
<evidence type="ECO:0000256" key="1">
    <source>
        <dbReference type="ARBA" id="ARBA00004167"/>
    </source>
</evidence>
<evidence type="ECO:0000256" key="6">
    <source>
        <dbReference type="SAM" id="MobiDB-lite"/>
    </source>
</evidence>
<comment type="subcellular location">
    <subcellularLocation>
        <location evidence="1">Membrane</location>
        <topology evidence="1">Single-pass membrane protein</topology>
    </subcellularLocation>
</comment>
<feature type="compositionally biased region" description="Low complexity" evidence="6">
    <location>
        <begin position="148"/>
        <end position="161"/>
    </location>
</feature>
<dbReference type="Proteomes" id="UP000694522">
    <property type="component" value="Unplaced"/>
</dbReference>
<feature type="compositionally biased region" description="Basic residues" evidence="6">
    <location>
        <begin position="163"/>
        <end position="180"/>
    </location>
</feature>
<evidence type="ECO:0000256" key="3">
    <source>
        <dbReference type="ARBA" id="ARBA00022692"/>
    </source>
</evidence>
<dbReference type="PANTHER" id="PTHR28622">
    <property type="entry name" value="SMALL INTEGRAL MEMBRANE PROTEIN 7"/>
    <property type="match status" value="1"/>
</dbReference>
<keyword evidence="9" id="KW-1185">Reference proteome</keyword>
<organism evidence="8 9">
    <name type="scientific">Amazona collaria</name>
    <name type="common">yellow-billed parrot</name>
    <dbReference type="NCBI Taxonomy" id="241587"/>
    <lineage>
        <taxon>Eukaryota</taxon>
        <taxon>Metazoa</taxon>
        <taxon>Chordata</taxon>
        <taxon>Craniata</taxon>
        <taxon>Vertebrata</taxon>
        <taxon>Euteleostomi</taxon>
        <taxon>Archelosauria</taxon>
        <taxon>Archosauria</taxon>
        <taxon>Dinosauria</taxon>
        <taxon>Saurischia</taxon>
        <taxon>Theropoda</taxon>
        <taxon>Coelurosauria</taxon>
        <taxon>Aves</taxon>
        <taxon>Neognathae</taxon>
        <taxon>Neoaves</taxon>
        <taxon>Telluraves</taxon>
        <taxon>Australaves</taxon>
        <taxon>Psittaciformes</taxon>
        <taxon>Psittacidae</taxon>
        <taxon>Amazona</taxon>
    </lineage>
</organism>
<reference evidence="8" key="1">
    <citation type="submission" date="2025-08" db="UniProtKB">
        <authorList>
            <consortium name="Ensembl"/>
        </authorList>
    </citation>
    <scope>IDENTIFICATION</scope>
</reference>
<keyword evidence="5 7" id="KW-0472">Membrane</keyword>
<dbReference type="Ensembl" id="ENSACOT00000015470.1">
    <property type="protein sequence ID" value="ENSACOP00000014942.1"/>
    <property type="gene ID" value="ENSACOG00000010423.1"/>
</dbReference>
<dbReference type="InterPro" id="IPR037659">
    <property type="entry name" value="SMIM7"/>
</dbReference>
<accession>A0A8B9FTD6</accession>
<feature type="compositionally biased region" description="Basic and acidic residues" evidence="6">
    <location>
        <begin position="122"/>
        <end position="141"/>
    </location>
</feature>
<feature type="transmembrane region" description="Helical" evidence="7">
    <location>
        <begin position="207"/>
        <end position="228"/>
    </location>
</feature>
<dbReference type="GO" id="GO:0016020">
    <property type="term" value="C:membrane"/>
    <property type="evidence" value="ECO:0007669"/>
    <property type="project" value="UniProtKB-SubCell"/>
</dbReference>
<feature type="region of interest" description="Disordered" evidence="6">
    <location>
        <begin position="115"/>
        <end position="199"/>
    </location>
</feature>
<evidence type="ECO:0000256" key="2">
    <source>
        <dbReference type="ARBA" id="ARBA00008578"/>
    </source>
</evidence>
<comment type="similarity">
    <text evidence="2">Belongs to the SMIM7 family.</text>
</comment>
<evidence type="ECO:0000256" key="5">
    <source>
        <dbReference type="ARBA" id="ARBA00023136"/>
    </source>
</evidence>
<name>A0A8B9FTD6_9PSIT</name>
<evidence type="ECO:0000313" key="8">
    <source>
        <dbReference type="Ensembl" id="ENSACOP00000014942.1"/>
    </source>
</evidence>
<evidence type="ECO:0000256" key="7">
    <source>
        <dbReference type="SAM" id="Phobius"/>
    </source>
</evidence>
<evidence type="ECO:0000256" key="4">
    <source>
        <dbReference type="ARBA" id="ARBA00022989"/>
    </source>
</evidence>
<feature type="transmembrane region" description="Helical" evidence="7">
    <location>
        <begin position="262"/>
        <end position="281"/>
    </location>
</feature>
<proteinExistence type="inferred from homology"/>
<dbReference type="PANTHER" id="PTHR28622:SF1">
    <property type="entry name" value="SMALL INTEGRAL MEMBRANE PROTEIN 7"/>
    <property type="match status" value="1"/>
</dbReference>
<feature type="region of interest" description="Disordered" evidence="6">
    <location>
        <begin position="35"/>
        <end position="97"/>
    </location>
</feature>
<evidence type="ECO:0008006" key="10">
    <source>
        <dbReference type="Google" id="ProtNLM"/>
    </source>
</evidence>
<evidence type="ECO:0000313" key="9">
    <source>
        <dbReference type="Proteomes" id="UP000694522"/>
    </source>
</evidence>
<protein>
    <recommendedName>
        <fullName evidence="10">Small integral membrane protein 7</fullName>
    </recommendedName>
</protein>
<sequence>KARLIFKNHSFLEVSALDLDTGHLCSSSTRLCQPGPGCGDTTGRGDTSYPRHQVDPPGSTAGALLLSSTRTYSPVSPTAAPRPCPPGRGHCRSSGSLQGRGAALTWLVFEVEDGDDEVSGVEQREDGKRREGGRQLPERQGRRQLHGAAAASRATPPTSARRYGARPRHRSLPRRHRRTVSGRGASAPGPPLHRGAAPAPSASAARAAAMIGDLLLCGTLLVNAGAVLNFRLRKRDTEGFGEESREPTTGDNIREFLLSLRYFRIFIALWNIFMMFCMIVDGG</sequence>
<dbReference type="AlphaFoldDB" id="A0A8B9FTD6"/>
<keyword evidence="4 7" id="KW-1133">Transmembrane helix</keyword>